<sequence>TRVVPVEEEIEDVPVDKILPHEEASRIVDKYDDIALVHCYCRHEKDLLEHSCTVTDERLNCFLLGKSAQFAIEHKFGDKISKSDAKSIISKASDEGLVHKAFHIHLKPELDEEAICNCCKCCCGIFSLFWKGISPYHCYTSYLAEVEEDLCVGCGTCVEKCPMEAIDLVEDIAVINSSRCIGCGVCVHHCPENAMKLERTGNREVFVPPPRIKRT</sequence>
<dbReference type="InterPro" id="IPR017900">
    <property type="entry name" value="4Fe4S_Fe_S_CS"/>
</dbReference>
<proteinExistence type="predicted"/>
<feature type="non-terminal residue" evidence="6">
    <location>
        <position position="1"/>
    </location>
</feature>
<dbReference type="EMBL" id="BART01010320">
    <property type="protein sequence ID" value="GAG87830.1"/>
    <property type="molecule type" value="Genomic_DNA"/>
</dbReference>
<evidence type="ECO:0000256" key="1">
    <source>
        <dbReference type="ARBA" id="ARBA00022485"/>
    </source>
</evidence>
<keyword evidence="3" id="KW-0408">Iron</keyword>
<dbReference type="InterPro" id="IPR017896">
    <property type="entry name" value="4Fe4S_Fe-S-bd"/>
</dbReference>
<evidence type="ECO:0000259" key="5">
    <source>
        <dbReference type="PROSITE" id="PS51379"/>
    </source>
</evidence>
<accession>X1AYH8</accession>
<dbReference type="PANTHER" id="PTHR43687:SF1">
    <property type="entry name" value="FERREDOXIN III"/>
    <property type="match status" value="1"/>
</dbReference>
<comment type="caution">
    <text evidence="6">The sequence shown here is derived from an EMBL/GenBank/DDBJ whole genome shotgun (WGS) entry which is preliminary data.</text>
</comment>
<gene>
    <name evidence="6" type="ORF">S01H4_22497</name>
</gene>
<reference evidence="6" key="1">
    <citation type="journal article" date="2014" name="Front. Microbiol.">
        <title>High frequency of phylogenetically diverse reductive dehalogenase-homologous genes in deep subseafloor sedimentary metagenomes.</title>
        <authorList>
            <person name="Kawai M."/>
            <person name="Futagami T."/>
            <person name="Toyoda A."/>
            <person name="Takaki Y."/>
            <person name="Nishi S."/>
            <person name="Hori S."/>
            <person name="Arai W."/>
            <person name="Tsubouchi T."/>
            <person name="Morono Y."/>
            <person name="Uchiyama I."/>
            <person name="Ito T."/>
            <person name="Fujiyama A."/>
            <person name="Inagaki F."/>
            <person name="Takami H."/>
        </authorList>
    </citation>
    <scope>NUCLEOTIDE SEQUENCE</scope>
    <source>
        <strain evidence="6">Expedition CK06-06</strain>
    </source>
</reference>
<dbReference type="AlphaFoldDB" id="X1AYH8"/>
<keyword evidence="1" id="KW-0004">4Fe-4S</keyword>
<dbReference type="Gene3D" id="3.30.70.20">
    <property type="match status" value="1"/>
</dbReference>
<evidence type="ECO:0000256" key="3">
    <source>
        <dbReference type="ARBA" id="ARBA00023004"/>
    </source>
</evidence>
<dbReference type="PANTHER" id="PTHR43687">
    <property type="entry name" value="ADENYLYLSULFATE REDUCTASE, BETA SUBUNIT"/>
    <property type="match status" value="1"/>
</dbReference>
<keyword evidence="4" id="KW-0411">Iron-sulfur</keyword>
<feature type="domain" description="4Fe-4S ferredoxin-type" evidence="5">
    <location>
        <begin position="173"/>
        <end position="200"/>
    </location>
</feature>
<name>X1AYH8_9ZZZZ</name>
<dbReference type="Pfam" id="PF13237">
    <property type="entry name" value="Fer4_10"/>
    <property type="match status" value="1"/>
</dbReference>
<dbReference type="GO" id="GO:0046872">
    <property type="term" value="F:metal ion binding"/>
    <property type="evidence" value="ECO:0007669"/>
    <property type="project" value="UniProtKB-KW"/>
</dbReference>
<dbReference type="PROSITE" id="PS51379">
    <property type="entry name" value="4FE4S_FER_2"/>
    <property type="match status" value="2"/>
</dbReference>
<dbReference type="GO" id="GO:0051539">
    <property type="term" value="F:4 iron, 4 sulfur cluster binding"/>
    <property type="evidence" value="ECO:0007669"/>
    <property type="project" value="UniProtKB-KW"/>
</dbReference>
<evidence type="ECO:0000256" key="4">
    <source>
        <dbReference type="ARBA" id="ARBA00023014"/>
    </source>
</evidence>
<protein>
    <recommendedName>
        <fullName evidence="5">4Fe-4S ferredoxin-type domain-containing protein</fullName>
    </recommendedName>
</protein>
<evidence type="ECO:0000256" key="2">
    <source>
        <dbReference type="ARBA" id="ARBA00022723"/>
    </source>
</evidence>
<organism evidence="6">
    <name type="scientific">marine sediment metagenome</name>
    <dbReference type="NCBI Taxonomy" id="412755"/>
    <lineage>
        <taxon>unclassified sequences</taxon>
        <taxon>metagenomes</taxon>
        <taxon>ecological metagenomes</taxon>
    </lineage>
</organism>
<keyword evidence="2" id="KW-0479">Metal-binding</keyword>
<dbReference type="PROSITE" id="PS00198">
    <property type="entry name" value="4FE4S_FER_1"/>
    <property type="match status" value="1"/>
</dbReference>
<dbReference type="SUPFAM" id="SSF54862">
    <property type="entry name" value="4Fe-4S ferredoxins"/>
    <property type="match status" value="1"/>
</dbReference>
<dbReference type="InterPro" id="IPR050572">
    <property type="entry name" value="Fe-S_Ferredoxin"/>
</dbReference>
<feature type="domain" description="4Fe-4S ferredoxin-type" evidence="5">
    <location>
        <begin position="142"/>
        <end position="171"/>
    </location>
</feature>
<evidence type="ECO:0000313" key="6">
    <source>
        <dbReference type="EMBL" id="GAG87830.1"/>
    </source>
</evidence>